<reference evidence="15 16" key="1">
    <citation type="journal article" date="2018" name="Proc. Natl. Acad. Sci. U.S.A.">
        <title>Draft genome sequence of Camellia sinensis var. sinensis provides insights into the evolution of the tea genome and tea quality.</title>
        <authorList>
            <person name="Wei C."/>
            <person name="Yang H."/>
            <person name="Wang S."/>
            <person name="Zhao J."/>
            <person name="Liu C."/>
            <person name="Gao L."/>
            <person name="Xia E."/>
            <person name="Lu Y."/>
            <person name="Tai Y."/>
            <person name="She G."/>
            <person name="Sun J."/>
            <person name="Cao H."/>
            <person name="Tong W."/>
            <person name="Gao Q."/>
            <person name="Li Y."/>
            <person name="Deng W."/>
            <person name="Jiang X."/>
            <person name="Wang W."/>
            <person name="Chen Q."/>
            <person name="Zhang S."/>
            <person name="Li H."/>
            <person name="Wu J."/>
            <person name="Wang P."/>
            <person name="Li P."/>
            <person name="Shi C."/>
            <person name="Zheng F."/>
            <person name="Jian J."/>
            <person name="Huang B."/>
            <person name="Shan D."/>
            <person name="Shi M."/>
            <person name="Fang C."/>
            <person name="Yue Y."/>
            <person name="Li F."/>
            <person name="Li D."/>
            <person name="Wei S."/>
            <person name="Han B."/>
            <person name="Jiang C."/>
            <person name="Yin Y."/>
            <person name="Xia T."/>
            <person name="Zhang Z."/>
            <person name="Bennetzen J.L."/>
            <person name="Zhao S."/>
            <person name="Wan X."/>
        </authorList>
    </citation>
    <scope>NUCLEOTIDE SEQUENCE [LARGE SCALE GENOMIC DNA]</scope>
    <source>
        <strain evidence="16">cv. Shuchazao</strain>
        <tissue evidence="15">Leaf</tissue>
    </source>
</reference>
<dbReference type="GO" id="GO:0061630">
    <property type="term" value="F:ubiquitin protein ligase activity"/>
    <property type="evidence" value="ECO:0007669"/>
    <property type="project" value="UniProtKB-EC"/>
</dbReference>
<organism evidence="15 16">
    <name type="scientific">Camellia sinensis var. sinensis</name>
    <name type="common">China tea</name>
    <dbReference type="NCBI Taxonomy" id="542762"/>
    <lineage>
        <taxon>Eukaryota</taxon>
        <taxon>Viridiplantae</taxon>
        <taxon>Streptophyta</taxon>
        <taxon>Embryophyta</taxon>
        <taxon>Tracheophyta</taxon>
        <taxon>Spermatophyta</taxon>
        <taxon>Magnoliopsida</taxon>
        <taxon>eudicotyledons</taxon>
        <taxon>Gunneridae</taxon>
        <taxon>Pentapetalae</taxon>
        <taxon>asterids</taxon>
        <taxon>Ericales</taxon>
        <taxon>Theaceae</taxon>
        <taxon>Camellia</taxon>
    </lineage>
</organism>
<dbReference type="Pfam" id="PF13639">
    <property type="entry name" value="zf-RING_2"/>
    <property type="match status" value="1"/>
</dbReference>
<dbReference type="CDD" id="cd16667">
    <property type="entry name" value="RING-H2_RNF126-like"/>
    <property type="match status" value="1"/>
</dbReference>
<evidence type="ECO:0000256" key="13">
    <source>
        <dbReference type="PROSITE-ProRule" id="PRU00175"/>
    </source>
</evidence>
<comment type="similarity">
    <text evidence="3">Belongs to the peptidase S54 family.</text>
</comment>
<dbReference type="STRING" id="542762.A0A4S4DTS0"/>
<dbReference type="Gene3D" id="3.30.40.10">
    <property type="entry name" value="Zinc/RING finger domain, C3HC4 (zinc finger)"/>
    <property type="match status" value="1"/>
</dbReference>
<dbReference type="SMART" id="SM00184">
    <property type="entry name" value="RING"/>
    <property type="match status" value="1"/>
</dbReference>
<keyword evidence="11" id="KW-1133">Transmembrane helix</keyword>
<keyword evidence="16" id="KW-1185">Reference proteome</keyword>
<evidence type="ECO:0000256" key="7">
    <source>
        <dbReference type="ARBA" id="ARBA00022723"/>
    </source>
</evidence>
<dbReference type="SUPFAM" id="SSF144091">
    <property type="entry name" value="Rhomboid-like"/>
    <property type="match status" value="1"/>
</dbReference>
<gene>
    <name evidence="15" type="ORF">TEA_005262</name>
</gene>
<keyword evidence="10" id="KW-0862">Zinc</keyword>
<dbReference type="Proteomes" id="UP000306102">
    <property type="component" value="Unassembled WGS sequence"/>
</dbReference>
<evidence type="ECO:0000256" key="4">
    <source>
        <dbReference type="ARBA" id="ARBA00012483"/>
    </source>
</evidence>
<dbReference type="InterPro" id="IPR022764">
    <property type="entry name" value="Peptidase_S54_rhomboid_dom"/>
</dbReference>
<sequence>MSPIRRPRVVVNGVQRMRTYHYYWCHQCRRTVRIIASTNPYQVSCPRCLGPLRQELDVSRPQLLADVTRPELEPSPAASLLGTLAQILNQPTMLQITNPDGRIQRDRENENGDGGGQAWIILQFLNPTDHSLPRLGSPDETVAPQATTNNPWEVSNGDRFEELVPPGPTRGPPPAPISAIESLPSVKLTPAHLADESHCPVCREEFEVGGEVRVMPCKHVYHSDCIVPWLRLHNSCPVCRCELQVAAASASSNNGGVQYDDNGAEAFQELMNTTCAMVFVLLFHKLPISRVGPTPAHLITTAASLRLGHFVHHRLITTHRLHLVLLKSVSYLGHVPCLKDAWHESSIRLKGINFLDWSKDAATSACSSCRCFLSGEGSRNNSGNLGRSDLETSKRFSFSGRGWTNILLMINVLVYIAQISTQGKLLVWGAKINCYSLNSVGPTVETISGPRRFLAVYITSAIASSAMSYWLCKSPSVGASGAVFGLVGSVSVFVLRHRSLVGGGKEDLQHIARVIVLNMVIGLLFKGIDNWGHLGGLLGGAATSWLIGPALRYESLPENGRKVIADRAPIFSLINMKRTRTP</sequence>
<dbReference type="InterPro" id="IPR013083">
    <property type="entry name" value="Znf_RING/FYVE/PHD"/>
</dbReference>
<dbReference type="GO" id="GO:0008270">
    <property type="term" value="F:zinc ion binding"/>
    <property type="evidence" value="ECO:0007669"/>
    <property type="project" value="UniProtKB-KW"/>
</dbReference>
<dbReference type="GO" id="GO:0004252">
    <property type="term" value="F:serine-type endopeptidase activity"/>
    <property type="evidence" value="ECO:0007669"/>
    <property type="project" value="InterPro"/>
</dbReference>
<dbReference type="EC" id="2.3.2.27" evidence="4"/>
<dbReference type="InterPro" id="IPR050925">
    <property type="entry name" value="Rhomboid_protease_S54"/>
</dbReference>
<dbReference type="InterPro" id="IPR035952">
    <property type="entry name" value="Rhomboid-like_sf"/>
</dbReference>
<keyword evidence="6" id="KW-0812">Transmembrane</keyword>
<dbReference type="SUPFAM" id="SSF57850">
    <property type="entry name" value="RING/U-box"/>
    <property type="match status" value="1"/>
</dbReference>
<evidence type="ECO:0000256" key="5">
    <source>
        <dbReference type="ARBA" id="ARBA00022679"/>
    </source>
</evidence>
<evidence type="ECO:0000256" key="2">
    <source>
        <dbReference type="ARBA" id="ARBA00004141"/>
    </source>
</evidence>
<dbReference type="FunFam" id="3.30.40.10:FF:000022">
    <property type="entry name" value="E3 ubiquitin-protein ligase RING1-like"/>
    <property type="match status" value="1"/>
</dbReference>
<evidence type="ECO:0000256" key="3">
    <source>
        <dbReference type="ARBA" id="ARBA00009045"/>
    </source>
</evidence>
<evidence type="ECO:0000256" key="1">
    <source>
        <dbReference type="ARBA" id="ARBA00000900"/>
    </source>
</evidence>
<comment type="caution">
    <text evidence="15">The sequence shown here is derived from an EMBL/GenBank/DDBJ whole genome shotgun (WGS) entry which is preliminary data.</text>
</comment>
<evidence type="ECO:0000256" key="6">
    <source>
        <dbReference type="ARBA" id="ARBA00022692"/>
    </source>
</evidence>
<keyword evidence="5" id="KW-0808">Transferase</keyword>
<protein>
    <recommendedName>
        <fullName evidence="4">RING-type E3 ubiquitin transferase</fullName>
        <ecNumber evidence="4">2.3.2.27</ecNumber>
    </recommendedName>
</protein>
<keyword evidence="9" id="KW-0833">Ubl conjugation pathway</keyword>
<evidence type="ECO:0000259" key="14">
    <source>
        <dbReference type="PROSITE" id="PS50089"/>
    </source>
</evidence>
<evidence type="ECO:0000313" key="15">
    <source>
        <dbReference type="EMBL" id="THG06639.1"/>
    </source>
</evidence>
<accession>A0A4S4DTS0</accession>
<dbReference type="PROSITE" id="PS50089">
    <property type="entry name" value="ZF_RING_2"/>
    <property type="match status" value="1"/>
</dbReference>
<name>A0A4S4DTS0_CAMSN</name>
<dbReference type="Gene3D" id="1.20.1540.10">
    <property type="entry name" value="Rhomboid-like"/>
    <property type="match status" value="1"/>
</dbReference>
<keyword evidence="12" id="KW-0472">Membrane</keyword>
<dbReference type="GO" id="GO:0031969">
    <property type="term" value="C:chloroplast membrane"/>
    <property type="evidence" value="ECO:0007669"/>
    <property type="project" value="TreeGrafter"/>
</dbReference>
<evidence type="ECO:0000256" key="8">
    <source>
        <dbReference type="ARBA" id="ARBA00022771"/>
    </source>
</evidence>
<comment type="catalytic activity">
    <reaction evidence="1">
        <text>S-ubiquitinyl-[E2 ubiquitin-conjugating enzyme]-L-cysteine + [acceptor protein]-L-lysine = [E2 ubiquitin-conjugating enzyme]-L-cysteine + N(6)-ubiquitinyl-[acceptor protein]-L-lysine.</text>
        <dbReference type="EC" id="2.3.2.27"/>
    </reaction>
</comment>
<evidence type="ECO:0000313" key="16">
    <source>
        <dbReference type="Proteomes" id="UP000306102"/>
    </source>
</evidence>
<dbReference type="AlphaFoldDB" id="A0A4S4DTS0"/>
<dbReference type="EMBL" id="SDRB02010408">
    <property type="protein sequence ID" value="THG06639.1"/>
    <property type="molecule type" value="Genomic_DNA"/>
</dbReference>
<keyword evidence="7" id="KW-0479">Metal-binding</keyword>
<dbReference type="Pfam" id="PF01694">
    <property type="entry name" value="Rhomboid"/>
    <property type="match status" value="1"/>
</dbReference>
<dbReference type="InterPro" id="IPR001841">
    <property type="entry name" value="Znf_RING"/>
</dbReference>
<comment type="subcellular location">
    <subcellularLocation>
        <location evidence="2">Membrane</location>
        <topology evidence="2">Multi-pass membrane protein</topology>
    </subcellularLocation>
</comment>
<evidence type="ECO:0000256" key="10">
    <source>
        <dbReference type="ARBA" id="ARBA00022833"/>
    </source>
</evidence>
<keyword evidence="8 13" id="KW-0863">Zinc-finger</keyword>
<proteinExistence type="inferred from homology"/>
<dbReference type="PANTHER" id="PTHR43731:SF26">
    <property type="entry name" value="RHOMBOID-LIKE PROTEIN 10, CHLOROPLASTIC"/>
    <property type="match status" value="1"/>
</dbReference>
<evidence type="ECO:0000256" key="11">
    <source>
        <dbReference type="ARBA" id="ARBA00022989"/>
    </source>
</evidence>
<dbReference type="PANTHER" id="PTHR43731">
    <property type="entry name" value="RHOMBOID PROTEASE"/>
    <property type="match status" value="1"/>
</dbReference>
<feature type="domain" description="RING-type" evidence="14">
    <location>
        <begin position="199"/>
        <end position="240"/>
    </location>
</feature>
<evidence type="ECO:0000256" key="12">
    <source>
        <dbReference type="ARBA" id="ARBA00023136"/>
    </source>
</evidence>
<evidence type="ECO:0000256" key="9">
    <source>
        <dbReference type="ARBA" id="ARBA00022786"/>
    </source>
</evidence>